<evidence type="ECO:0000313" key="4">
    <source>
        <dbReference type="Proteomes" id="UP001642464"/>
    </source>
</evidence>
<evidence type="ECO:0000313" key="3">
    <source>
        <dbReference type="EMBL" id="CAK9021798.1"/>
    </source>
</evidence>
<sequence length="241" mass="26516">MGDCEEVELPPDVSSAEPGDVLEEKVELPPDVTDDENLAKCQVASIRYLLSVLIFPVGAVSTCGAFLQIGFSTMSATSLAPMMCYKHPNGLRSVLKYPNIICGSDEHTAMLVIGWILLVVFVLGFVALCTFAVIQVPTWSANRRDHLVAAVRFLVFRFRLDSWWFGLPLLARGPLLSLPVVFATDYPPIQVIAIAMIMSGLLVLQMHFWPWKVPVLNLTDCIVSFGITLLVTASSIHLKID</sequence>
<keyword evidence="2" id="KW-1133">Transmembrane helix</keyword>
<name>A0ABP0K678_9DINO</name>
<feature type="transmembrane region" description="Helical" evidence="2">
    <location>
        <begin position="48"/>
        <end position="71"/>
    </location>
</feature>
<protein>
    <recommendedName>
        <fullName evidence="5">Amino acid transporter transmembrane domain-containing protein</fullName>
    </recommendedName>
</protein>
<organism evidence="3 4">
    <name type="scientific">Durusdinium trenchii</name>
    <dbReference type="NCBI Taxonomy" id="1381693"/>
    <lineage>
        <taxon>Eukaryota</taxon>
        <taxon>Sar</taxon>
        <taxon>Alveolata</taxon>
        <taxon>Dinophyceae</taxon>
        <taxon>Suessiales</taxon>
        <taxon>Symbiodiniaceae</taxon>
        <taxon>Durusdinium</taxon>
    </lineage>
</organism>
<feature type="transmembrane region" description="Helical" evidence="2">
    <location>
        <begin position="186"/>
        <end position="204"/>
    </location>
</feature>
<dbReference type="Proteomes" id="UP001642464">
    <property type="component" value="Unassembled WGS sequence"/>
</dbReference>
<proteinExistence type="predicted"/>
<accession>A0ABP0K678</accession>
<keyword evidence="2" id="KW-0472">Membrane</keyword>
<keyword evidence="4" id="KW-1185">Reference proteome</keyword>
<feature type="transmembrane region" description="Helical" evidence="2">
    <location>
        <begin position="113"/>
        <end position="134"/>
    </location>
</feature>
<evidence type="ECO:0000256" key="1">
    <source>
        <dbReference type="SAM" id="MobiDB-lite"/>
    </source>
</evidence>
<keyword evidence="2" id="KW-0812">Transmembrane</keyword>
<feature type="region of interest" description="Disordered" evidence="1">
    <location>
        <begin position="1"/>
        <end position="20"/>
    </location>
</feature>
<comment type="caution">
    <text evidence="3">The sequence shown here is derived from an EMBL/GenBank/DDBJ whole genome shotgun (WGS) entry which is preliminary data.</text>
</comment>
<gene>
    <name evidence="3" type="ORF">SCF082_LOCUS15496</name>
</gene>
<evidence type="ECO:0000256" key="2">
    <source>
        <dbReference type="SAM" id="Phobius"/>
    </source>
</evidence>
<feature type="transmembrane region" description="Helical" evidence="2">
    <location>
        <begin position="216"/>
        <end position="238"/>
    </location>
</feature>
<reference evidence="3 4" key="1">
    <citation type="submission" date="2024-02" db="EMBL/GenBank/DDBJ databases">
        <authorList>
            <person name="Chen Y."/>
            <person name="Shah S."/>
            <person name="Dougan E. K."/>
            <person name="Thang M."/>
            <person name="Chan C."/>
        </authorList>
    </citation>
    <scope>NUCLEOTIDE SEQUENCE [LARGE SCALE GENOMIC DNA]</scope>
</reference>
<evidence type="ECO:0008006" key="5">
    <source>
        <dbReference type="Google" id="ProtNLM"/>
    </source>
</evidence>
<feature type="non-terminal residue" evidence="3">
    <location>
        <position position="241"/>
    </location>
</feature>
<dbReference type="EMBL" id="CAXAMM010009941">
    <property type="protein sequence ID" value="CAK9021798.1"/>
    <property type="molecule type" value="Genomic_DNA"/>
</dbReference>